<feature type="repeat" description="WD" evidence="6">
    <location>
        <begin position="282"/>
        <end position="311"/>
    </location>
</feature>
<evidence type="ECO:0000256" key="5">
    <source>
        <dbReference type="ARBA" id="ARBA00038145"/>
    </source>
</evidence>
<dbReference type="Proteomes" id="UP000075714">
    <property type="component" value="Unassembled WGS sequence"/>
</dbReference>
<comment type="caution">
    <text evidence="9">The sequence shown here is derived from an EMBL/GenBank/DDBJ whole genome shotgun (WGS) entry which is preliminary data.</text>
</comment>
<feature type="region of interest" description="Disordered" evidence="7">
    <location>
        <begin position="1203"/>
        <end position="1253"/>
    </location>
</feature>
<protein>
    <submittedName>
        <fullName evidence="9">Uncharacterized protein</fullName>
    </submittedName>
</protein>
<accession>A0A150H1M4</accession>
<proteinExistence type="inferred from homology"/>
<feature type="compositionally biased region" description="Polar residues" evidence="7">
    <location>
        <begin position="1039"/>
        <end position="1048"/>
    </location>
</feature>
<feature type="region of interest" description="Disordered" evidence="7">
    <location>
        <begin position="1120"/>
        <end position="1186"/>
    </location>
</feature>
<dbReference type="InterPro" id="IPR036322">
    <property type="entry name" value="WD40_repeat_dom_sf"/>
</dbReference>
<dbReference type="OrthoDB" id="71437at2759"/>
<feature type="compositionally biased region" description="Polar residues" evidence="7">
    <location>
        <begin position="508"/>
        <end position="517"/>
    </location>
</feature>
<feature type="compositionally biased region" description="Gly residues" evidence="7">
    <location>
        <begin position="687"/>
        <end position="699"/>
    </location>
</feature>
<evidence type="ECO:0000256" key="8">
    <source>
        <dbReference type="SAM" id="Phobius"/>
    </source>
</evidence>
<name>A0A150H1M4_GONPE</name>
<gene>
    <name evidence="9" type="ORF">GPECTOR_2g1318</name>
</gene>
<evidence type="ECO:0000313" key="10">
    <source>
        <dbReference type="Proteomes" id="UP000075714"/>
    </source>
</evidence>
<dbReference type="InterPro" id="IPR051980">
    <property type="entry name" value="WD_repeat_MORG1"/>
</dbReference>
<feature type="region of interest" description="Disordered" evidence="7">
    <location>
        <begin position="315"/>
        <end position="341"/>
    </location>
</feature>
<dbReference type="GO" id="GO:0005737">
    <property type="term" value="C:cytoplasm"/>
    <property type="evidence" value="ECO:0007669"/>
    <property type="project" value="UniProtKB-SubCell"/>
</dbReference>
<comment type="similarity">
    <text evidence="5">Belongs to the WD repeat MORG1 family.</text>
</comment>
<dbReference type="SUPFAM" id="SSF50978">
    <property type="entry name" value="WD40 repeat-like"/>
    <property type="match status" value="1"/>
</dbReference>
<feature type="compositionally biased region" description="Low complexity" evidence="7">
    <location>
        <begin position="717"/>
        <end position="727"/>
    </location>
</feature>
<organism evidence="9 10">
    <name type="scientific">Gonium pectorale</name>
    <name type="common">Green alga</name>
    <dbReference type="NCBI Taxonomy" id="33097"/>
    <lineage>
        <taxon>Eukaryota</taxon>
        <taxon>Viridiplantae</taxon>
        <taxon>Chlorophyta</taxon>
        <taxon>core chlorophytes</taxon>
        <taxon>Chlorophyceae</taxon>
        <taxon>CS clade</taxon>
        <taxon>Chlamydomonadales</taxon>
        <taxon>Volvocaceae</taxon>
        <taxon>Gonium</taxon>
    </lineage>
</organism>
<feature type="region of interest" description="Disordered" evidence="7">
    <location>
        <begin position="549"/>
        <end position="886"/>
    </location>
</feature>
<comment type="subcellular location">
    <subcellularLocation>
        <location evidence="1">Cytoplasm</location>
    </subcellularLocation>
</comment>
<evidence type="ECO:0000256" key="2">
    <source>
        <dbReference type="ARBA" id="ARBA00022490"/>
    </source>
</evidence>
<evidence type="ECO:0000256" key="7">
    <source>
        <dbReference type="SAM" id="MobiDB-lite"/>
    </source>
</evidence>
<dbReference type="InterPro" id="IPR015943">
    <property type="entry name" value="WD40/YVTN_repeat-like_dom_sf"/>
</dbReference>
<dbReference type="Pfam" id="PF00400">
    <property type="entry name" value="WD40"/>
    <property type="match status" value="5"/>
</dbReference>
<feature type="compositionally biased region" description="Gly residues" evidence="7">
    <location>
        <begin position="431"/>
        <end position="444"/>
    </location>
</feature>
<dbReference type="PROSITE" id="PS00678">
    <property type="entry name" value="WD_REPEATS_1"/>
    <property type="match status" value="1"/>
</dbReference>
<dbReference type="EMBL" id="LSYV01000003">
    <property type="protein sequence ID" value="KXZ55768.1"/>
    <property type="molecule type" value="Genomic_DNA"/>
</dbReference>
<evidence type="ECO:0000256" key="1">
    <source>
        <dbReference type="ARBA" id="ARBA00004496"/>
    </source>
</evidence>
<feature type="repeat" description="WD" evidence="6">
    <location>
        <begin position="114"/>
        <end position="149"/>
    </location>
</feature>
<keyword evidence="4" id="KW-0677">Repeat</keyword>
<keyword evidence="8" id="KW-0812">Transmembrane</keyword>
<evidence type="ECO:0000256" key="3">
    <source>
        <dbReference type="ARBA" id="ARBA00022574"/>
    </source>
</evidence>
<feature type="compositionally biased region" description="Low complexity" evidence="7">
    <location>
        <begin position="858"/>
        <end position="870"/>
    </location>
</feature>
<feature type="region of interest" description="Disordered" evidence="7">
    <location>
        <begin position="367"/>
        <end position="452"/>
    </location>
</feature>
<dbReference type="SMART" id="SM00320">
    <property type="entry name" value="WD40"/>
    <property type="match status" value="7"/>
</dbReference>
<feature type="compositionally biased region" description="Pro residues" evidence="7">
    <location>
        <begin position="1174"/>
        <end position="1184"/>
    </location>
</feature>
<feature type="region of interest" description="Disordered" evidence="7">
    <location>
        <begin position="1"/>
        <end position="28"/>
    </location>
</feature>
<dbReference type="STRING" id="33097.A0A150H1M4"/>
<feature type="region of interest" description="Disordered" evidence="7">
    <location>
        <begin position="508"/>
        <end position="533"/>
    </location>
</feature>
<dbReference type="InterPro" id="IPR001680">
    <property type="entry name" value="WD40_rpt"/>
</dbReference>
<reference evidence="10" key="1">
    <citation type="journal article" date="2016" name="Nat. Commun.">
        <title>The Gonium pectorale genome demonstrates co-option of cell cycle regulation during the evolution of multicellularity.</title>
        <authorList>
            <person name="Hanschen E.R."/>
            <person name="Marriage T.N."/>
            <person name="Ferris P.J."/>
            <person name="Hamaji T."/>
            <person name="Toyoda A."/>
            <person name="Fujiyama A."/>
            <person name="Neme R."/>
            <person name="Noguchi H."/>
            <person name="Minakuchi Y."/>
            <person name="Suzuki M."/>
            <person name="Kawai-Toyooka H."/>
            <person name="Smith D.R."/>
            <person name="Sparks H."/>
            <person name="Anderson J."/>
            <person name="Bakaric R."/>
            <person name="Luria V."/>
            <person name="Karger A."/>
            <person name="Kirschner M.W."/>
            <person name="Durand P.M."/>
            <person name="Michod R.E."/>
            <person name="Nozaki H."/>
            <person name="Olson B.J."/>
        </authorList>
    </citation>
    <scope>NUCLEOTIDE SEQUENCE [LARGE SCALE GENOMIC DNA]</scope>
    <source>
        <strain evidence="10">NIES-2863</strain>
    </source>
</reference>
<feature type="region of interest" description="Disordered" evidence="7">
    <location>
        <begin position="1039"/>
        <end position="1058"/>
    </location>
</feature>
<keyword evidence="8" id="KW-1133">Transmembrane helix</keyword>
<dbReference type="InterPro" id="IPR019775">
    <property type="entry name" value="WD40_repeat_CS"/>
</dbReference>
<dbReference type="GO" id="GO:0000398">
    <property type="term" value="P:mRNA splicing, via spliceosome"/>
    <property type="evidence" value="ECO:0007669"/>
    <property type="project" value="TreeGrafter"/>
</dbReference>
<feature type="compositionally biased region" description="Low complexity" evidence="7">
    <location>
        <begin position="832"/>
        <end position="849"/>
    </location>
</feature>
<feature type="compositionally biased region" description="Low complexity" evidence="7">
    <location>
        <begin position="616"/>
        <end position="638"/>
    </location>
</feature>
<dbReference type="CDD" id="cd00200">
    <property type="entry name" value="WD40"/>
    <property type="match status" value="1"/>
</dbReference>
<feature type="compositionally biased region" description="Low complexity" evidence="7">
    <location>
        <begin position="700"/>
        <end position="709"/>
    </location>
</feature>
<dbReference type="GO" id="GO:0071013">
    <property type="term" value="C:catalytic step 2 spliceosome"/>
    <property type="evidence" value="ECO:0007669"/>
    <property type="project" value="TreeGrafter"/>
</dbReference>
<evidence type="ECO:0000256" key="6">
    <source>
        <dbReference type="PROSITE-ProRule" id="PRU00221"/>
    </source>
</evidence>
<dbReference type="PANTHER" id="PTHR22842">
    <property type="entry name" value="WD40 REPEAT PROTEIN"/>
    <property type="match status" value="1"/>
</dbReference>
<feature type="transmembrane region" description="Helical" evidence="8">
    <location>
        <begin position="1351"/>
        <end position="1378"/>
    </location>
</feature>
<evidence type="ECO:0000313" key="9">
    <source>
        <dbReference type="EMBL" id="KXZ55768.1"/>
    </source>
</evidence>
<feature type="compositionally biased region" description="Low complexity" evidence="7">
    <location>
        <begin position="371"/>
        <end position="396"/>
    </location>
</feature>
<dbReference type="PROSITE" id="PS50294">
    <property type="entry name" value="WD_REPEATS_REGION"/>
    <property type="match status" value="1"/>
</dbReference>
<keyword evidence="2" id="KW-0963">Cytoplasm</keyword>
<dbReference type="Gene3D" id="2.130.10.10">
    <property type="entry name" value="YVTN repeat-like/Quinoprotein amine dehydrogenase"/>
    <property type="match status" value="1"/>
</dbReference>
<evidence type="ECO:0000256" key="4">
    <source>
        <dbReference type="ARBA" id="ARBA00022737"/>
    </source>
</evidence>
<keyword evidence="8" id="KW-0472">Membrane</keyword>
<feature type="compositionally biased region" description="Low complexity" evidence="7">
    <location>
        <begin position="406"/>
        <end position="430"/>
    </location>
</feature>
<keyword evidence="10" id="KW-1185">Reference proteome</keyword>
<keyword evidence="3 6" id="KW-0853">WD repeat</keyword>
<dbReference type="PROSITE" id="PS50082">
    <property type="entry name" value="WD_REPEATS_2"/>
    <property type="match status" value="2"/>
</dbReference>
<sequence>MASYPKLPHEYEEEDVGHGGHPPLPRKEQHVLKGHEGAVLAVRFNPHGSYCDRTVRLWNPHSGILVKTYAGHGYEVRDAAVARDNSKFASCGGDKQARGVFLWDVASGNFIRKLRGHDGTVNAVCWAAEDSLLLTAGYDQCVKVWDMKSRSIDPIQVIKGFQDSVTCVAASGSSILAGSVDGTVRRFDVRLGRATSDQLHSPVTGLAVTRDGLCVLAACTDSCLRLLDAGSGQQLAAYTGHLHASVKMDCCLTPSDAYVVGSSETGEVFYWDLVEAEAVDHFKAHGGVVTSMSMHPDGALLLTSSVDGLIKGRDAGHSAGARVPVAPPPGQETPWTPNGPNNTHVPYLRAKLNPIFADLVDPSLARPARQAAPSGGVPAGAPAWRPGGAKAAAAQRPGGGGGSYSGRGAASAAARARATSRQTPRQASSGGMRGGGMSDQGDGAGTRASMPSPARAVYQNLTSEAGSDMAPNDQYMYSDAEADRYLTLQDDDIVRHASMPGLVHQASFTDSHGQRQAQAPGAGRLQTATGTGLVPVAPSHNLLQYVRSASARSPAPGGNATVLGQIPAPGSRVGHPDGARNGDGGGGGDVSVPEGPRAAPGAPWDSDRGNMGARNAAALAAALAPPSSAGSTGRSSSPQPALATPQRGSQSSGEAALTAAAAAPRPVTSHGLGLASEWLPEEEPESGAGGSSGGGGGGAVLASASPRQQGGDGGAPALGLGQAPRPGSDAVGTPPSLAQPAGEASPAAHSGAEPVAGRVPLRPPLPVGYLRSPSPVQEDGMGVPRPAAPPSQSSGSGFLQQAPGLPAGERPRHLPLRQSVSTPSHILESIVSGGSSAPGSPSKAATGAARSTLPPAGPRSSSQPRRSSSSTLGLMGPGGMRRSVARRASRTALLSSVLIGSGAAAAAAAGEGPAALRGSLGGASTFSALSGPPAGALYRYPSHGYIERANEFGRWEAAMLYDLDLYDSLQVLGQATAEEYDDPTYSVPGNGAAGRGGAAAAANMSRSGSARPGAASITGNASRSGSMLDLLDQLLQEPVSQSRVAGSRSGTGDGSSVGPAGDGLIAAFATAAAASDNPGGAVGSGGLVRRLSVAAKAAAAARVPAYGRGRRSPIQRNAAGAWEPAGGQPSGYILSPDPNSTHQPAAAGFGGSRLAGWQPTHPGGRLHPVYGSWQPPPQVPPTIPEEPSAGALQAAALLSPSSSAAGSAVASGSPSRHSQHMQQPQAQAQQQQMGAAPQEGAEPTGMAPAPAGSLRRSRAALLALAGERGMPPKLLQEEAGASEAAEGRRQPQTQRQQQQGAQERGGATWRAVLGGADGAGEGDALYALPQRVPVAARDLAPEPPLFRAVRLVAQAMLVVLAGAAGATAAAGSLGAVLVRPEDLHCDNGSSIAYGGRSNRIKWAARQAPR</sequence>
<feature type="region of interest" description="Disordered" evidence="7">
    <location>
        <begin position="1277"/>
        <end position="1306"/>
    </location>
</feature>
<dbReference type="PANTHER" id="PTHR22842:SF3">
    <property type="entry name" value="WD REPEAT DOMAIN-CONTAINING PROTEIN 83"/>
    <property type="match status" value="1"/>
</dbReference>